<dbReference type="RefSeq" id="WP_167149481.1">
    <property type="nucleotide sequence ID" value="NZ_JAAMOX010000001.1"/>
</dbReference>
<keyword evidence="2" id="KW-1185">Reference proteome</keyword>
<dbReference type="AlphaFoldDB" id="A0A7X5R1E7"/>
<dbReference type="EMBL" id="JAAMOX010000001">
    <property type="protein sequence ID" value="NIH53672.1"/>
    <property type="molecule type" value="Genomic_DNA"/>
</dbReference>
<proteinExistence type="predicted"/>
<name>A0A7X5R1E7_9MICO</name>
<comment type="caution">
    <text evidence="1">The sequence shown here is derived from an EMBL/GenBank/DDBJ whole genome shotgun (WGS) entry which is preliminary data.</text>
</comment>
<protein>
    <submittedName>
        <fullName evidence="1">Uncharacterized protein</fullName>
    </submittedName>
</protein>
<sequence>MTDVTWPRDRYLNVHGALDELRTAEIAREDDVCWAEIMTFELEVWFPFTPDEEGRPLLAGVETALGALNELDNVLQAELEATASESLLAPANFVFTPANLTLGEDGSLEIGYYGDHVNSEFVAVFRPVDGGWQRV</sequence>
<gene>
    <name evidence="1" type="ORF">FHX76_001540</name>
</gene>
<dbReference type="Proteomes" id="UP000541033">
    <property type="component" value="Unassembled WGS sequence"/>
</dbReference>
<reference evidence="1 2" key="1">
    <citation type="submission" date="2020-02" db="EMBL/GenBank/DDBJ databases">
        <title>Sequencing the genomes of 1000 actinobacteria strains.</title>
        <authorList>
            <person name="Klenk H.-P."/>
        </authorList>
    </citation>
    <scope>NUCLEOTIDE SEQUENCE [LARGE SCALE GENOMIC DNA]</scope>
    <source>
        <strain evidence="1 2">DSM 27960</strain>
    </source>
</reference>
<organism evidence="1 2">
    <name type="scientific">Lysinibacter cavernae</name>
    <dbReference type="NCBI Taxonomy" id="1640652"/>
    <lineage>
        <taxon>Bacteria</taxon>
        <taxon>Bacillati</taxon>
        <taxon>Actinomycetota</taxon>
        <taxon>Actinomycetes</taxon>
        <taxon>Micrococcales</taxon>
        <taxon>Microbacteriaceae</taxon>
        <taxon>Lysinibacter</taxon>
    </lineage>
</organism>
<accession>A0A7X5R1E7</accession>
<evidence type="ECO:0000313" key="1">
    <source>
        <dbReference type="EMBL" id="NIH53672.1"/>
    </source>
</evidence>
<evidence type="ECO:0000313" key="2">
    <source>
        <dbReference type="Proteomes" id="UP000541033"/>
    </source>
</evidence>